<dbReference type="STRING" id="702114.A1355_13070"/>
<evidence type="ECO:0000313" key="3">
    <source>
        <dbReference type="Proteomes" id="UP000077628"/>
    </source>
</evidence>
<keyword evidence="1" id="KW-0472">Membrane</keyword>
<feature type="transmembrane region" description="Helical" evidence="1">
    <location>
        <begin position="380"/>
        <end position="403"/>
    </location>
</feature>
<dbReference type="Pfam" id="PF03929">
    <property type="entry name" value="PepSY_TM"/>
    <property type="match status" value="1"/>
</dbReference>
<name>A0A177N7W7_9GAMM</name>
<evidence type="ECO:0000256" key="1">
    <source>
        <dbReference type="SAM" id="Phobius"/>
    </source>
</evidence>
<protein>
    <recommendedName>
        <fullName evidence="4">Peptidase</fullName>
    </recommendedName>
</protein>
<evidence type="ECO:0008006" key="4">
    <source>
        <dbReference type="Google" id="ProtNLM"/>
    </source>
</evidence>
<keyword evidence="1" id="KW-1133">Transmembrane helix</keyword>
<comment type="caution">
    <text evidence="2">The sequence shown here is derived from an EMBL/GenBank/DDBJ whole genome shotgun (WGS) entry which is preliminary data.</text>
</comment>
<dbReference type="InterPro" id="IPR005625">
    <property type="entry name" value="PepSY-ass_TM"/>
</dbReference>
<accession>A0A177N7W7</accession>
<feature type="transmembrane region" description="Helical" evidence="1">
    <location>
        <begin position="12"/>
        <end position="34"/>
    </location>
</feature>
<keyword evidence="3" id="KW-1185">Reference proteome</keyword>
<dbReference type="OrthoDB" id="7238323at2"/>
<gene>
    <name evidence="2" type="ORF">A1355_13070</name>
</gene>
<dbReference type="EMBL" id="LUUK01000205">
    <property type="protein sequence ID" value="OAI13962.1"/>
    <property type="molecule type" value="Genomic_DNA"/>
</dbReference>
<keyword evidence="1" id="KW-0812">Transmembrane</keyword>
<evidence type="ECO:0000313" key="2">
    <source>
        <dbReference type="EMBL" id="OAI13962.1"/>
    </source>
</evidence>
<reference evidence="3" key="1">
    <citation type="submission" date="2016-03" db="EMBL/GenBank/DDBJ databases">
        <authorList>
            <person name="Heylen K."/>
            <person name="De Vos P."/>
            <person name="Vekeman B."/>
        </authorList>
    </citation>
    <scope>NUCLEOTIDE SEQUENCE [LARGE SCALE GENOMIC DNA]</scope>
    <source>
        <strain evidence="3">R-45383</strain>
    </source>
</reference>
<dbReference type="PROSITE" id="PS51257">
    <property type="entry name" value="PROKAR_LIPOPROTEIN"/>
    <property type="match status" value="1"/>
</dbReference>
<feature type="transmembrane region" description="Helical" evidence="1">
    <location>
        <begin position="152"/>
        <end position="176"/>
    </location>
</feature>
<dbReference type="RefSeq" id="WP_064031152.1">
    <property type="nucleotide sequence ID" value="NZ_LUUK01000205.1"/>
</dbReference>
<dbReference type="AlphaFoldDB" id="A0A177N7W7"/>
<organism evidence="2 3">
    <name type="scientific">Methylomonas koyamae</name>
    <dbReference type="NCBI Taxonomy" id="702114"/>
    <lineage>
        <taxon>Bacteria</taxon>
        <taxon>Pseudomonadati</taxon>
        <taxon>Pseudomonadota</taxon>
        <taxon>Gammaproteobacteria</taxon>
        <taxon>Methylococcales</taxon>
        <taxon>Methylococcaceae</taxon>
        <taxon>Methylomonas</taxon>
    </lineage>
</organism>
<proteinExistence type="predicted"/>
<dbReference type="Proteomes" id="UP000077628">
    <property type="component" value="Unassembled WGS sequence"/>
</dbReference>
<sequence length="423" mass="48179">MTRHFWVLVHRYAGLYMAFFLTVAGLTGCVLAFFHELDNWLNSDLYRVELSDQAMLDEFVLRDQALALEPHAYINQLMLSRESNRVFEAGLTPRTDPATGKPYELAYQNLRLDPYTGGLLGYGKDEGLWPLTRRNILRVIYSLHYSLALDEVGVWLFGIAALIWTVDCFVACYLTFPVRRKSPHPNPLPEGEGTTSRGFWSRWAIAWKIKWPASAFRLNFDLHRAGGLWTWLMLFVFAWSSVGFNLSETVYQPVMAALFDMPDLRQFPVPNLPEPRPEPRIAWREAHAFGRRLMAEQAQAAHVRVLAEEALAYQPEKGMFLYVVKSDRDLSPDHAGTAIWFDGDSGRFGGLLLPTGENLGLTLSMWLFALHMAKVWGLPFQIFVCAMGLVVAMLSVTGVYIWLKKRSAAGLKRQSRNRLPSEQ</sequence>
<dbReference type="PANTHER" id="PTHR34219:SF5">
    <property type="entry name" value="BLR4505 PROTEIN"/>
    <property type="match status" value="1"/>
</dbReference>
<dbReference type="PANTHER" id="PTHR34219">
    <property type="entry name" value="IRON-REGULATED INNER MEMBRANE PROTEIN-RELATED"/>
    <property type="match status" value="1"/>
</dbReference>